<evidence type="ECO:0000259" key="1">
    <source>
        <dbReference type="SMART" id="SM00849"/>
    </source>
</evidence>
<dbReference type="GO" id="GO:0016787">
    <property type="term" value="F:hydrolase activity"/>
    <property type="evidence" value="ECO:0007669"/>
    <property type="project" value="UniProtKB-KW"/>
</dbReference>
<gene>
    <name evidence="2" type="ORF">B0537_00200</name>
</gene>
<dbReference type="RefSeq" id="WP_077712646.1">
    <property type="nucleotide sequence ID" value="NZ_CP019698.1"/>
</dbReference>
<proteinExistence type="predicted"/>
<dbReference type="InterPro" id="IPR001279">
    <property type="entry name" value="Metallo-B-lactamas"/>
</dbReference>
<dbReference type="InterPro" id="IPR041712">
    <property type="entry name" value="DHPS-like_MBL-fold"/>
</dbReference>
<feature type="domain" description="Metallo-beta-lactamase" evidence="1">
    <location>
        <begin position="21"/>
        <end position="250"/>
    </location>
</feature>
<evidence type="ECO:0000313" key="2">
    <source>
        <dbReference type="EMBL" id="AQS57684.1"/>
    </source>
</evidence>
<dbReference type="KEGG" id="dfg:B0537_00200"/>
<dbReference type="InterPro" id="IPR052926">
    <property type="entry name" value="Metallo-beta-lactamase_dom"/>
</dbReference>
<dbReference type="SUPFAM" id="SSF56281">
    <property type="entry name" value="Metallo-hydrolase/oxidoreductase"/>
    <property type="match status" value="1"/>
</dbReference>
<dbReference type="AlphaFoldDB" id="A0A1S6ISD3"/>
<organism evidence="2 3">
    <name type="scientific">Desulforamulus ferrireducens</name>
    <dbReference type="NCBI Taxonomy" id="1833852"/>
    <lineage>
        <taxon>Bacteria</taxon>
        <taxon>Bacillati</taxon>
        <taxon>Bacillota</taxon>
        <taxon>Clostridia</taxon>
        <taxon>Eubacteriales</taxon>
        <taxon>Peptococcaceae</taxon>
        <taxon>Desulforamulus</taxon>
    </lineage>
</organism>
<dbReference type="EMBL" id="CP019698">
    <property type="protein sequence ID" value="AQS57684.1"/>
    <property type="molecule type" value="Genomic_DNA"/>
</dbReference>
<reference evidence="2 3" key="1">
    <citation type="journal article" date="2016" name="Int. J. Syst. Evol. Microbiol.">
        <title>Desulfotomaculum ferrireducens sp. nov., a moderately thermophilic sulfate-reducing and dissimilatory Fe(III)-reducing bacterium isolated from compost.</title>
        <authorList>
            <person name="Yang G."/>
            <person name="Guo J."/>
            <person name="Zhuang L."/>
            <person name="Yuan Y."/>
            <person name="Zhou S."/>
        </authorList>
    </citation>
    <scope>NUCLEOTIDE SEQUENCE [LARGE SCALE GENOMIC DNA]</scope>
    <source>
        <strain evidence="2 3">GSS09</strain>
    </source>
</reference>
<name>A0A1S6ISD3_9FIRM</name>
<keyword evidence="2" id="KW-0378">Hydrolase</keyword>
<dbReference type="PANTHER" id="PTHR13754:SF18">
    <property type="entry name" value="7,8-DIHYDROPTERIN-6-METHYL-4-(BETA-D-RIBOFURANOSYL)-AMINOBENZENE-5'-PHOSPHATE SYNTHASE"/>
    <property type="match status" value="1"/>
</dbReference>
<dbReference type="STRING" id="1833852.B0537_00200"/>
<accession>A0A1S6ISD3</accession>
<dbReference type="CDD" id="cd07713">
    <property type="entry name" value="DHPS-like_MBL-fold"/>
    <property type="match status" value="1"/>
</dbReference>
<dbReference type="SMART" id="SM00849">
    <property type="entry name" value="Lactamase_B"/>
    <property type="match status" value="1"/>
</dbReference>
<dbReference type="Pfam" id="PF00753">
    <property type="entry name" value="Lactamase_B"/>
    <property type="match status" value="1"/>
</dbReference>
<dbReference type="Proteomes" id="UP000189464">
    <property type="component" value="Chromosome"/>
</dbReference>
<keyword evidence="3" id="KW-1185">Reference proteome</keyword>
<sequence length="277" mass="30862">MKLTVLVDNNTFIDRYFYGEPGVAYLIECAGKKYLFDTGYSGVLLKNAGKMGLSLQDLTGIVLSHGHNDHTWGLNQLVRLYTEARCEGQKCTQPVLIAHPDAFLAKQVDGVEVGIMLSVEQLQKTFSVRPSEGPLWLTDRLVFLGKIARNNNFEARHPLGKTWRDGTWEEDYLLDDSALAYKSDRGLIIVTGCSHSGICNIVAYAQRVCQEPRVYDIIGGFHLLNPEEEVLRKTADFLKQCQVHSIYAGHCTDLASKIRLARAAEVKEVGVGLVLAY</sequence>
<protein>
    <submittedName>
        <fullName evidence="2">MBL fold metallo-hydrolase</fullName>
    </submittedName>
</protein>
<dbReference type="GO" id="GO:0016740">
    <property type="term" value="F:transferase activity"/>
    <property type="evidence" value="ECO:0007669"/>
    <property type="project" value="TreeGrafter"/>
</dbReference>
<dbReference type="Gene3D" id="3.60.15.10">
    <property type="entry name" value="Ribonuclease Z/Hydroxyacylglutathione hydrolase-like"/>
    <property type="match status" value="1"/>
</dbReference>
<dbReference type="OrthoDB" id="9803916at2"/>
<evidence type="ECO:0000313" key="3">
    <source>
        <dbReference type="Proteomes" id="UP000189464"/>
    </source>
</evidence>
<dbReference type="InterPro" id="IPR036866">
    <property type="entry name" value="RibonucZ/Hydroxyglut_hydro"/>
</dbReference>
<dbReference type="PANTHER" id="PTHR13754">
    <property type="entry name" value="METALLO-BETA-LACTAMASE SUPERFAMILY PROTEIN"/>
    <property type="match status" value="1"/>
</dbReference>